<comment type="caution">
    <text evidence="2">The sequence shown here is derived from an EMBL/GenBank/DDBJ whole genome shotgun (WGS) entry which is preliminary data.</text>
</comment>
<organism evidence="2 3">
    <name type="scientific">Neoroseomonas eburnea</name>
    <dbReference type="NCBI Taxonomy" id="1346889"/>
    <lineage>
        <taxon>Bacteria</taxon>
        <taxon>Pseudomonadati</taxon>
        <taxon>Pseudomonadota</taxon>
        <taxon>Alphaproteobacteria</taxon>
        <taxon>Acetobacterales</taxon>
        <taxon>Acetobacteraceae</taxon>
        <taxon>Neoroseomonas</taxon>
    </lineage>
</organism>
<name>A0A9X9XGA5_9PROT</name>
<dbReference type="AlphaFoldDB" id="A0A9X9XGA5"/>
<evidence type="ECO:0000313" key="2">
    <source>
        <dbReference type="EMBL" id="MBR0682741.1"/>
    </source>
</evidence>
<protein>
    <submittedName>
        <fullName evidence="2">Uncharacterized protein</fullName>
    </submittedName>
</protein>
<evidence type="ECO:0000313" key="3">
    <source>
        <dbReference type="Proteomes" id="UP001138709"/>
    </source>
</evidence>
<gene>
    <name evidence="2" type="ORF">GXW74_19775</name>
</gene>
<dbReference type="RefSeq" id="WP_211848277.1">
    <property type="nucleotide sequence ID" value="NZ_JAAEDL010000022.1"/>
</dbReference>
<evidence type="ECO:0000256" key="1">
    <source>
        <dbReference type="SAM" id="MobiDB-lite"/>
    </source>
</evidence>
<dbReference type="Proteomes" id="UP001138709">
    <property type="component" value="Unassembled WGS sequence"/>
</dbReference>
<sequence>MSGTVPVYRSQERIQRQPVVDTFTGEGGAMAALSRSMGELQNVLAATGRDMQQAREEREIGEDRRDILTRPMRDEAGNYMVPEPGEWGTRRGRLRNEAILNRLADEAQIEGREAAVRFRQEAGADPARFQALFRGWAEGRTSQMPEWVRQQAGSAFSRIANEHVQSLALQQVAREDRNQAAGWEAHLQVRTQELEGLARAGRMDSPEYRTAHEAVIGLIDRGVREGRLSPEAAEVQRQALSDRVTGVAVVRAGMDRLAEGATAEEVLRDFDAEADRRALPLNQRERLRNLLEARVNERRAVQAEQRTEVGIEWTDMRARITGGVPVEATEVDALARRAEGAGARATAAEIRRTQEVYSNLRDAQATSLPELTRQYSALVQRVATDPNASSRDAILAQLLGEAVTRRREAMRRDPLGTAAATHRLNPNGGELIPLDMSSPEKLGEGLAARAQQARRLGALEGMADSMPVLTAAEAAQLGGLVRNGTRDQQMALLTSLNRLPADTMRRTMEGMLPGQENERDPRVLSFMAAAGVMQRDSRLAIEIINGMERLRATPAPSLNGAEVDRFIEERVGQAYGTNPAAYAAVSAAARAVYAERAATGMDPSEPGASRRDPGLAQRFDSGLMRRVLEQVAPTITYNGQMIPPPVRNGQVMTEAAFREQMQGIPAHVLSGVRAANGSPITPDMVRRDGALIAVGEGRYGLTIRGFRVNGPDGRPFVVDMRQDWPAPPAAGDPNAPRGIRNNNPLNLEFRSGQPGVVGNDGRFGRYQTMEDGLFAGAQQILRWVDRGDTTLTALITRWAPPSDNNDTAAYVQRVARDTGLNPSAPINWRDPAVLGSVIQSMAHHENGQPVDAEAVRRAVARVLG</sequence>
<feature type="region of interest" description="Disordered" evidence="1">
    <location>
        <begin position="723"/>
        <end position="746"/>
    </location>
</feature>
<keyword evidence="3" id="KW-1185">Reference proteome</keyword>
<proteinExistence type="predicted"/>
<reference evidence="2" key="1">
    <citation type="submission" date="2020-01" db="EMBL/GenBank/DDBJ databases">
        <authorList>
            <person name="Rat A."/>
        </authorList>
    </citation>
    <scope>NUCLEOTIDE SEQUENCE</scope>
    <source>
        <strain evidence="2">LMG 31228</strain>
    </source>
</reference>
<accession>A0A9X9XGA5</accession>
<dbReference type="EMBL" id="JAAEDL010000022">
    <property type="protein sequence ID" value="MBR0682741.1"/>
    <property type="molecule type" value="Genomic_DNA"/>
</dbReference>
<reference evidence="2" key="2">
    <citation type="journal article" date="2021" name="Syst. Appl. Microbiol.">
        <title>Roseomonas hellenica sp. nov., isolated from roots of wild-growing Alkanna tinctoria.</title>
        <authorList>
            <person name="Rat A."/>
            <person name="Naranjo H.D."/>
            <person name="Lebbe L."/>
            <person name="Cnockaert M."/>
            <person name="Krigas N."/>
            <person name="Grigoriadou K."/>
            <person name="Maloupa E."/>
            <person name="Willems A."/>
        </authorList>
    </citation>
    <scope>NUCLEOTIDE SEQUENCE</scope>
    <source>
        <strain evidence="2">LMG 31228</strain>
    </source>
</reference>